<dbReference type="PRINTS" id="PR01333">
    <property type="entry name" value="2POREKCHANEL"/>
</dbReference>
<evidence type="ECO:0000256" key="1">
    <source>
        <dbReference type="ARBA" id="ARBA00004141"/>
    </source>
</evidence>
<reference evidence="13" key="1">
    <citation type="submission" date="2007-04" db="EMBL/GenBank/DDBJ databases">
        <authorList>
            <consortium name="The Broad Institute Genome Sequencing Platform"/>
            <person name="Birren B."/>
            <person name="Lander E."/>
            <person name="Galagan J."/>
            <person name="Nusbaum C."/>
            <person name="Devon K."/>
            <person name="Ma L.-J."/>
            <person name="Jaffe D."/>
            <person name="Butler J."/>
            <person name="Alvarez P."/>
            <person name="Gnerre S."/>
            <person name="Grabherr M."/>
            <person name="Kleber M."/>
            <person name="Mauceli E."/>
            <person name="Brockman W."/>
            <person name="MacCallum I.A."/>
            <person name="Young S."/>
            <person name="LaButti K."/>
            <person name="DeCaprio D."/>
            <person name="Crawford M."/>
            <person name="Koehrsen M."/>
            <person name="Engels R."/>
            <person name="Montgomery P."/>
            <person name="Pearson M."/>
            <person name="Howarth C."/>
            <person name="Larson L."/>
            <person name="White J."/>
            <person name="O'Leary S."/>
            <person name="Kodira C."/>
            <person name="Zeng Q."/>
            <person name="Yandava C."/>
            <person name="Alvarado L."/>
            <person name="Kistler C."/>
            <person name="Shim W.-B."/>
            <person name="Kang S."/>
            <person name="Woloshuk C."/>
        </authorList>
    </citation>
    <scope>NUCLEOTIDE SEQUENCE</scope>
    <source>
        <strain evidence="13">4287</strain>
    </source>
</reference>
<keyword evidence="3 8" id="KW-0812">Transmembrane</keyword>
<dbReference type="PANTHER" id="PTHR11003">
    <property type="entry name" value="POTASSIUM CHANNEL, SUBFAMILY K"/>
    <property type="match status" value="1"/>
</dbReference>
<dbReference type="SUPFAM" id="SSF81324">
    <property type="entry name" value="Voltage-gated potassium channels"/>
    <property type="match status" value="2"/>
</dbReference>
<protein>
    <recommendedName>
        <fullName evidence="10">Potassium channel domain-containing protein</fullName>
    </recommendedName>
</protein>
<evidence type="ECO:0000256" key="2">
    <source>
        <dbReference type="ARBA" id="ARBA00022448"/>
    </source>
</evidence>
<feature type="transmembrane region" description="Helical" evidence="9">
    <location>
        <begin position="42"/>
        <end position="65"/>
    </location>
</feature>
<dbReference type="GO" id="GO:0015271">
    <property type="term" value="F:outward rectifier potassium channel activity"/>
    <property type="evidence" value="ECO:0007669"/>
    <property type="project" value="TreeGrafter"/>
</dbReference>
<dbReference type="Pfam" id="PF07885">
    <property type="entry name" value="Ion_trans_2"/>
    <property type="match status" value="2"/>
</dbReference>
<dbReference type="EMBL" id="DS231702">
    <property type="protein sequence ID" value="KNB04610.1"/>
    <property type="molecule type" value="Genomic_DNA"/>
</dbReference>
<sequence length="707" mass="79916">MAPNEEEILSESFDQHARVVRNDTPRAKHMHTGDVSLQPSRWWFLSTAFPMIAGTLGPVASAFSICSLAEPWRQQLVPGGDIQDAPSVPDPPWLSIVEAIQLLAGIISNLFLLLNMARRVRFNLALPITIIGWYASSLCRTVLTATASRPLKAIAFSKDELIWSQSFYYGIWAAILYFVDASLLTITFWGACTGHYRKDLLLTSSQRTLMLQTILLLIYLLLGAYIFSEIESWPYLDAVYWTIVTFFTVGFGDYYPVTDLGRALLIPLALAGIISLGLVISSVRNLVLEHGRRCVGARVDDRIRGKIIRKLLHSSDSKSLEPIHEELKTPPTRSNEARETEFERRRAEFALMRKIQAKSSIRRRWVAMAFSTFTWLVLWLVGAFVFQRAEKAYQDWSYFDALYFCFEAWTTIGYGDLTPISNAGRSFYVFWSLLALPTMTVLISNASDTVVRIIRDGTILVGNFTILPNDRGFAGNLKSFISKITFGKVFPGNLDSGSPKPVASSKDIDQRSAGTTAEFHGLSLRNDDRGLLDVSFGGQTVSQITGPQNTRAQSLFTSDVRHNGLHELATSTDFQLLLISELQVVIGHLKEPKPHHYTFDQWVWYLKLIGEDEHSPQTHCKVNLEKTRHYPNEDDSDRVFKWSWVGNGSPLLGAEEESKWILGRLMDKLEESLLVQRRWRFGNGSRISLPEARHVQDLDRDGLVDKR</sequence>
<dbReference type="VEuPathDB" id="FungiDB:FOXG_06669"/>
<feature type="transmembrane region" description="Helical" evidence="9">
    <location>
        <begin position="167"/>
        <end position="189"/>
    </location>
</feature>
<evidence type="ECO:0000313" key="13">
    <source>
        <dbReference type="EMBL" id="KNB06545.1"/>
    </source>
</evidence>
<dbReference type="InterPro" id="IPR013099">
    <property type="entry name" value="K_chnl_dom"/>
</dbReference>
<keyword evidence="6 9" id="KW-0472">Membrane</keyword>
<dbReference type="RefSeq" id="XP_018242565.1">
    <property type="nucleotide sequence ID" value="XM_018385286.1"/>
</dbReference>
<dbReference type="GeneID" id="28948509"/>
<evidence type="ECO:0000256" key="4">
    <source>
        <dbReference type="ARBA" id="ARBA00022989"/>
    </source>
</evidence>
<keyword evidence="4 9" id="KW-1133">Transmembrane helix</keyword>
<comment type="subcellular location">
    <subcellularLocation>
        <location evidence="1">Membrane</location>
        <topology evidence="1">Multi-pass membrane protein</topology>
    </subcellularLocation>
</comment>
<dbReference type="KEGG" id="fox:FOXG_06669"/>
<evidence type="ECO:0000256" key="6">
    <source>
        <dbReference type="ARBA" id="ARBA00023136"/>
    </source>
</evidence>
<dbReference type="AlphaFoldDB" id="A0A0J9V5N8"/>
<organism evidence="13 14">
    <name type="scientific">Fusarium oxysporum f. sp. lycopersici (strain 4287 / CBS 123668 / FGSC 9935 / NRRL 34936)</name>
    <name type="common">Fusarium vascular wilt of tomato</name>
    <dbReference type="NCBI Taxonomy" id="426428"/>
    <lineage>
        <taxon>Eukaryota</taxon>
        <taxon>Fungi</taxon>
        <taxon>Dikarya</taxon>
        <taxon>Ascomycota</taxon>
        <taxon>Pezizomycotina</taxon>
        <taxon>Sordariomycetes</taxon>
        <taxon>Hypocreomycetidae</taxon>
        <taxon>Hypocreales</taxon>
        <taxon>Nectriaceae</taxon>
        <taxon>Fusarium</taxon>
        <taxon>Fusarium oxysporum species complex</taxon>
    </lineage>
</organism>
<evidence type="ECO:0000256" key="3">
    <source>
        <dbReference type="ARBA" id="ARBA00022692"/>
    </source>
</evidence>
<dbReference type="EMBL" id="DS231702">
    <property type="protein sequence ID" value="KNB04520.1"/>
    <property type="molecule type" value="Genomic_DNA"/>
</dbReference>
<evidence type="ECO:0000313" key="11">
    <source>
        <dbReference type="EMBL" id="KNB04520.1"/>
    </source>
</evidence>
<evidence type="ECO:0000256" key="5">
    <source>
        <dbReference type="ARBA" id="ARBA00023065"/>
    </source>
</evidence>
<keyword evidence="5 8" id="KW-0406">Ion transport</keyword>
<feature type="transmembrane region" description="Helical" evidence="9">
    <location>
        <begin position="427"/>
        <end position="446"/>
    </location>
</feature>
<evidence type="ECO:0000313" key="12">
    <source>
        <dbReference type="EMBL" id="KNB04610.1"/>
    </source>
</evidence>
<dbReference type="VEuPathDB" id="FungiDB:FOXG_06590"/>
<dbReference type="GO" id="GO:0005886">
    <property type="term" value="C:plasma membrane"/>
    <property type="evidence" value="ECO:0007669"/>
    <property type="project" value="TreeGrafter"/>
</dbReference>
<dbReference type="KEGG" id="fox:FOXG_07236"/>
<evidence type="ECO:0000313" key="14">
    <source>
        <dbReference type="Proteomes" id="UP000009097"/>
    </source>
</evidence>
<evidence type="ECO:0000256" key="7">
    <source>
        <dbReference type="ARBA" id="ARBA00023303"/>
    </source>
</evidence>
<dbReference type="OrthoDB" id="297496at2759"/>
<feature type="transmembrane region" description="Helical" evidence="9">
    <location>
        <begin position="365"/>
        <end position="386"/>
    </location>
</feature>
<comment type="similarity">
    <text evidence="8">Belongs to the two pore domain potassium channel (TC 1.A.1.8) family.</text>
</comment>
<reference evidence="13" key="2">
    <citation type="journal article" date="2010" name="Nature">
        <title>Comparative genomics reveals mobile pathogenicity chromosomes in Fusarium.</title>
        <authorList>
            <person name="Ma L.J."/>
            <person name="van der Does H.C."/>
            <person name="Borkovich K.A."/>
            <person name="Coleman J.J."/>
            <person name="Daboussi M.J."/>
            <person name="Di Pietro A."/>
            <person name="Dufresne M."/>
            <person name="Freitag M."/>
            <person name="Grabherr M."/>
            <person name="Henrissat B."/>
            <person name="Houterman P.M."/>
            <person name="Kang S."/>
            <person name="Shim W.B."/>
            <person name="Woloshuk C."/>
            <person name="Xie X."/>
            <person name="Xu J.R."/>
            <person name="Antoniw J."/>
            <person name="Baker S.E."/>
            <person name="Bluhm B.H."/>
            <person name="Breakspear A."/>
            <person name="Brown D.W."/>
            <person name="Butchko R.A."/>
            <person name="Chapman S."/>
            <person name="Coulson R."/>
            <person name="Coutinho P.M."/>
            <person name="Danchin E.G."/>
            <person name="Diener A."/>
            <person name="Gale L.R."/>
            <person name="Gardiner D.M."/>
            <person name="Goff S."/>
            <person name="Hammond-Kosack K.E."/>
            <person name="Hilburn K."/>
            <person name="Hua-Van A."/>
            <person name="Jonkers W."/>
            <person name="Kazan K."/>
            <person name="Kodira C.D."/>
            <person name="Koehrsen M."/>
            <person name="Kumar L."/>
            <person name="Lee Y.H."/>
            <person name="Li L."/>
            <person name="Manners J.M."/>
            <person name="Miranda-Saavedra D."/>
            <person name="Mukherjee M."/>
            <person name="Park G."/>
            <person name="Park J."/>
            <person name="Park S.Y."/>
            <person name="Proctor R.H."/>
            <person name="Regev A."/>
            <person name="Ruiz-Roldan M.C."/>
            <person name="Sain D."/>
            <person name="Sakthikumar S."/>
            <person name="Sykes S."/>
            <person name="Schwartz D.C."/>
            <person name="Turgeon B.G."/>
            <person name="Wapinski I."/>
            <person name="Yoder O."/>
            <person name="Young S."/>
            <person name="Zeng Q."/>
            <person name="Zhou S."/>
            <person name="Galagan J."/>
            <person name="Cuomo C.A."/>
            <person name="Kistler H.C."/>
            <person name="Rep M."/>
        </authorList>
    </citation>
    <scope>NUCLEOTIDE SEQUENCE [LARGE SCALE GENOMIC DNA]</scope>
    <source>
        <strain evidence="13">4287</strain>
    </source>
</reference>
<dbReference type="GeneID" id="28948453"/>
<feature type="transmembrane region" description="Helical" evidence="9">
    <location>
        <begin position="263"/>
        <end position="283"/>
    </location>
</feature>
<keyword evidence="2 8" id="KW-0813">Transport</keyword>
<evidence type="ECO:0000256" key="9">
    <source>
        <dbReference type="SAM" id="Phobius"/>
    </source>
</evidence>
<dbReference type="EMBL" id="DS231704">
    <property type="protein sequence ID" value="KNB06545.1"/>
    <property type="molecule type" value="Genomic_DNA"/>
</dbReference>
<dbReference type="GeneID" id="28948961"/>
<dbReference type="VEuPathDB" id="FungiDB:FOXG_07236"/>
<dbReference type="InterPro" id="IPR003280">
    <property type="entry name" value="2pore_dom_K_chnl"/>
</dbReference>
<dbReference type="PANTHER" id="PTHR11003:SF301">
    <property type="entry name" value="POTASSIUM CHANNEL PROTEIN"/>
    <property type="match status" value="1"/>
</dbReference>
<accession>A0A0J9V5N8</accession>
<evidence type="ECO:0000256" key="8">
    <source>
        <dbReference type="RuleBase" id="RU003857"/>
    </source>
</evidence>
<dbReference type="Proteomes" id="UP000009097">
    <property type="component" value="Unassembled WGS sequence"/>
</dbReference>
<dbReference type="Gene3D" id="1.10.287.70">
    <property type="match status" value="2"/>
</dbReference>
<feature type="domain" description="Potassium channel" evidence="10">
    <location>
        <begin position="215"/>
        <end position="287"/>
    </location>
</feature>
<feature type="transmembrane region" description="Helical" evidence="9">
    <location>
        <begin position="93"/>
        <end position="114"/>
    </location>
</feature>
<evidence type="ECO:0000259" key="10">
    <source>
        <dbReference type="Pfam" id="PF07885"/>
    </source>
</evidence>
<dbReference type="RefSeq" id="XP_018244590.1">
    <property type="nucleotide sequence ID" value="XM_018385853.1"/>
</dbReference>
<dbReference type="GO" id="GO:0030322">
    <property type="term" value="P:stabilization of membrane potential"/>
    <property type="evidence" value="ECO:0007669"/>
    <property type="project" value="TreeGrafter"/>
</dbReference>
<keyword evidence="7 8" id="KW-0407">Ion channel</keyword>
<proteinExistence type="inferred from homology"/>
<dbReference type="GO" id="GO:0022841">
    <property type="term" value="F:potassium ion leak channel activity"/>
    <property type="evidence" value="ECO:0007669"/>
    <property type="project" value="TreeGrafter"/>
</dbReference>
<feature type="domain" description="Potassium channel" evidence="10">
    <location>
        <begin position="375"/>
        <end position="450"/>
    </location>
</feature>
<feature type="transmembrane region" description="Helical" evidence="9">
    <location>
        <begin position="209"/>
        <end position="227"/>
    </location>
</feature>
<name>A0A0J9V5N8_FUSO4</name>
<feature type="transmembrane region" description="Helical" evidence="9">
    <location>
        <begin position="239"/>
        <end position="257"/>
    </location>
</feature>
<gene>
    <name evidence="11" type="ORF">FOXG_06590</name>
    <name evidence="12" type="ORF">FOXG_06669</name>
    <name evidence="13" type="ORF">FOXG_07236</name>
</gene>
<dbReference type="KEGG" id="fox:FOXG_06590"/>
<dbReference type="RefSeq" id="XP_018242655.1">
    <property type="nucleotide sequence ID" value="XM_018385346.1"/>
</dbReference>